<evidence type="ECO:0000256" key="1">
    <source>
        <dbReference type="ARBA" id="ARBA00001973"/>
    </source>
</evidence>
<dbReference type="AlphaFoldDB" id="A0A1B0EZN6"/>
<dbReference type="InterPro" id="IPR013788">
    <property type="entry name" value="Hemocyanin/hexamerin"/>
</dbReference>
<dbReference type="Pfam" id="PF03722">
    <property type="entry name" value="Hemocyanin_N"/>
    <property type="match status" value="1"/>
</dbReference>
<reference evidence="11" key="2">
    <citation type="journal article" date="2020" name="BMC">
        <title>Leishmania infection induces a limited differential gene expression in the sand fly midgut.</title>
        <authorList>
            <person name="Coutinho-Abreu I.V."/>
            <person name="Serafim T.D."/>
            <person name="Meneses C."/>
            <person name="Kamhawi S."/>
            <person name="Oliveira F."/>
            <person name="Valenzuela J.G."/>
        </authorList>
    </citation>
    <scope>NUCLEOTIDE SEQUENCE</scope>
    <source>
        <strain evidence="11">Jacobina</strain>
        <tissue evidence="11">Midgut</tissue>
    </source>
</reference>
<dbReference type="Gene3D" id="1.10.1280.10">
    <property type="entry name" value="Di-copper center containing domain from catechol oxidase"/>
    <property type="match status" value="1"/>
</dbReference>
<keyword evidence="6" id="KW-0503">Monooxygenase</keyword>
<evidence type="ECO:0000313" key="12">
    <source>
        <dbReference type="EnsemblMetazoa" id="LLOJ008390-PA"/>
    </source>
</evidence>
<keyword evidence="7" id="KW-0470">Melanin biosynthesis</keyword>
<proteinExistence type="inferred from homology"/>
<protein>
    <submittedName>
        <fullName evidence="11">Putative prophenoloxidase 2</fullName>
    </submittedName>
</protein>
<dbReference type="Gene3D" id="1.20.1370.10">
    <property type="entry name" value="Hemocyanin, N-terminal domain"/>
    <property type="match status" value="1"/>
</dbReference>
<evidence type="ECO:0000256" key="5">
    <source>
        <dbReference type="ARBA" id="ARBA00023008"/>
    </source>
</evidence>
<reference evidence="12" key="3">
    <citation type="submission" date="2020-05" db="UniProtKB">
        <authorList>
            <consortium name="EnsemblMetazoa"/>
        </authorList>
    </citation>
    <scope>IDENTIFICATION</scope>
    <source>
        <strain evidence="12">Jacobina</strain>
    </source>
</reference>
<evidence type="ECO:0000259" key="9">
    <source>
        <dbReference type="Pfam" id="PF03722"/>
    </source>
</evidence>
<feature type="domain" description="Hemocyanin N-terminal" evidence="9">
    <location>
        <begin position="80"/>
        <end position="152"/>
    </location>
</feature>
<dbReference type="SUPFAM" id="SSF81296">
    <property type="entry name" value="E set domains"/>
    <property type="match status" value="1"/>
</dbReference>
<dbReference type="VEuPathDB" id="VectorBase:LLOJ008390"/>
<keyword evidence="4" id="KW-0560">Oxidoreductase</keyword>
<dbReference type="InterPro" id="IPR037020">
    <property type="entry name" value="Hemocyanin_C_sf"/>
</dbReference>
<dbReference type="VEuPathDB" id="VectorBase:LLONM1_002208"/>
<comment type="cofactor">
    <cofactor evidence="1">
        <name>Cu(2+)</name>
        <dbReference type="ChEBI" id="CHEBI:29036"/>
    </cofactor>
</comment>
<sequence>MDEKDESKTVLYQCLDALFTRPKETILKPKKSLGDRYYQFQVSDQFVSKKYQKYGSAFLEHCNKPIDNGVIIKIDDCENVPDLRFADDIKLEELFSIYIPLHRKIANKLLKIFMECPTIKELISLIVYCHERVNVYLFNWVLCITVVNHPHTTDYALPVVPEIFPEKFFDGKVYQQAVQSLELIPIEDRTPIEIELNFTATLFEPEQRCAYFREDIGLSFYYLIYNFAFPFSGTDEIVKKYRRGEIFYHVHQQILARYNFERLCNGMHRTARLSNFDKPIEEAYFPKLNRAVGSQNYPARFQNTPLDDLSREKDKLVVDRSALSRWRDRILEACDRGFLINSHNKTVDMNDDTGIDALGNMIQSSSLSPNLDYYGDLANMGHNFIGYCHDPDGRNLEGFGVISDPATALRDPAFYRWYALIVDICNHHKRYLPAYTRSELSFPGIKITDVETFILTKQGSPVKNELLTYWEKDDVNISKGLDFSPTDPVFVRITHLQHQKFSYKILVENSGSQTEASVRIFLAPKRDENDLQFPFDDQREFFIEMDYFNVTLRPGSNTIVRRSSDSSILDWLKCSVSNKFRQQQSDKPNNYTGLGWPLNLLIPKGRPSGYECDLFVIVGKDLIKPYGSERSLGFPFDRPAPTRIHYLSDFLCENMFVQKVNLFFLDQVLDKTEGTAQPFPN</sequence>
<dbReference type="InterPro" id="IPR014756">
    <property type="entry name" value="Ig_E-set"/>
</dbReference>
<dbReference type="InterPro" id="IPR000896">
    <property type="entry name" value="Hemocyanin/hexamerin_mid_dom"/>
</dbReference>
<evidence type="ECO:0000256" key="4">
    <source>
        <dbReference type="ARBA" id="ARBA00023002"/>
    </source>
</evidence>
<accession>A0A1B0EZN6</accession>
<dbReference type="Pfam" id="PF00372">
    <property type="entry name" value="Hemocyanin_M"/>
    <property type="match status" value="1"/>
</dbReference>
<evidence type="ECO:0000256" key="7">
    <source>
        <dbReference type="ARBA" id="ARBA00023101"/>
    </source>
</evidence>
<organism evidence="12 13">
    <name type="scientific">Lutzomyia longipalpis</name>
    <name type="common">Sand fly</name>
    <dbReference type="NCBI Taxonomy" id="7200"/>
    <lineage>
        <taxon>Eukaryota</taxon>
        <taxon>Metazoa</taxon>
        <taxon>Ecdysozoa</taxon>
        <taxon>Arthropoda</taxon>
        <taxon>Hexapoda</taxon>
        <taxon>Insecta</taxon>
        <taxon>Pterygota</taxon>
        <taxon>Neoptera</taxon>
        <taxon>Endopterygota</taxon>
        <taxon>Diptera</taxon>
        <taxon>Nematocera</taxon>
        <taxon>Psychodoidea</taxon>
        <taxon>Psychodidae</taxon>
        <taxon>Lutzomyia</taxon>
        <taxon>Lutzomyia</taxon>
    </lineage>
</organism>
<evidence type="ECO:0000256" key="2">
    <source>
        <dbReference type="ARBA" id="ARBA00009928"/>
    </source>
</evidence>
<dbReference type="InterPro" id="IPR008922">
    <property type="entry name" value="Di-copper_centre_dom_sf"/>
</dbReference>
<comment type="similarity">
    <text evidence="2">Belongs to the tyrosinase family.</text>
</comment>
<dbReference type="EMBL" id="AJWK01028378">
    <property type="status" value="NOT_ANNOTATED_CDS"/>
    <property type="molecule type" value="Genomic_DNA"/>
</dbReference>
<name>A0A1B0EZN6_LUTLO</name>
<dbReference type="InterPro" id="IPR005203">
    <property type="entry name" value="Hemocyanin_C"/>
</dbReference>
<feature type="domain" description="Hemocyanin middle" evidence="8">
    <location>
        <begin position="162"/>
        <end position="424"/>
    </location>
</feature>
<dbReference type="GO" id="GO:0046872">
    <property type="term" value="F:metal ion binding"/>
    <property type="evidence" value="ECO:0007669"/>
    <property type="project" value="UniProtKB-KW"/>
</dbReference>
<evidence type="ECO:0000313" key="11">
    <source>
        <dbReference type="EMBL" id="MBC1175924.1"/>
    </source>
</evidence>
<dbReference type="EnsemblMetazoa" id="LLOJ008390-RA">
    <property type="protein sequence ID" value="LLOJ008390-PA"/>
    <property type="gene ID" value="LLOJ008390"/>
</dbReference>
<dbReference type="SUPFAM" id="SSF48056">
    <property type="entry name" value="Di-copper centre-containing domain"/>
    <property type="match status" value="1"/>
</dbReference>
<dbReference type="PROSITE" id="PS00210">
    <property type="entry name" value="HEMOCYANIN_2"/>
    <property type="match status" value="1"/>
</dbReference>
<feature type="domain" description="Hemocyanin C-terminal" evidence="10">
    <location>
        <begin position="435"/>
        <end position="664"/>
    </location>
</feature>
<dbReference type="SUPFAM" id="SSF48050">
    <property type="entry name" value="Hemocyanin, N-terminal domain"/>
    <property type="match status" value="1"/>
</dbReference>
<dbReference type="Proteomes" id="UP000092461">
    <property type="component" value="Unassembled WGS sequence"/>
</dbReference>
<dbReference type="PANTHER" id="PTHR11511">
    <property type="entry name" value="LARVAL STORAGE PROTEIN/PHENOLOXIDASE"/>
    <property type="match status" value="1"/>
</dbReference>
<keyword evidence="13" id="KW-1185">Reference proteome</keyword>
<reference evidence="13" key="1">
    <citation type="submission" date="2012-05" db="EMBL/GenBank/DDBJ databases">
        <title>Whole Genome Assembly of Lutzomyia longipalpis.</title>
        <authorList>
            <person name="Richards S."/>
            <person name="Qu C."/>
            <person name="Dillon R."/>
            <person name="Worley K."/>
            <person name="Scherer S."/>
            <person name="Batterton M."/>
            <person name="Taylor A."/>
            <person name="Hawes A."/>
            <person name="Hernandez B."/>
            <person name="Kovar C."/>
            <person name="Mandapat C."/>
            <person name="Pham C."/>
            <person name="Qu C."/>
            <person name="Jing C."/>
            <person name="Bess C."/>
            <person name="Bandaranaike D."/>
            <person name="Ngo D."/>
            <person name="Ongeri F."/>
            <person name="Arias F."/>
            <person name="Lara F."/>
            <person name="Weissenberger G."/>
            <person name="Kamau G."/>
            <person name="Han H."/>
            <person name="Shen H."/>
            <person name="Dinh H."/>
            <person name="Khalil I."/>
            <person name="Jones J."/>
            <person name="Shafer J."/>
            <person name="Jayaseelan J."/>
            <person name="Quiroz J."/>
            <person name="Blankenburg K."/>
            <person name="Nguyen L."/>
            <person name="Jackson L."/>
            <person name="Francisco L."/>
            <person name="Tang L.-Y."/>
            <person name="Pu L.-L."/>
            <person name="Perales L."/>
            <person name="Lorensuhewa L."/>
            <person name="Munidasa M."/>
            <person name="Coyle M."/>
            <person name="Taylor M."/>
            <person name="Puazo M."/>
            <person name="Firestine M."/>
            <person name="Scheel M."/>
            <person name="Javaid M."/>
            <person name="Wang M."/>
            <person name="Li M."/>
            <person name="Tabassum N."/>
            <person name="Saada N."/>
            <person name="Osuji N."/>
            <person name="Aqrawi P."/>
            <person name="Fu Q."/>
            <person name="Thornton R."/>
            <person name="Raj R."/>
            <person name="Goodspeed R."/>
            <person name="Mata R."/>
            <person name="Najjar R."/>
            <person name="Gubbala S."/>
            <person name="Lee S."/>
            <person name="Denson S."/>
            <person name="Patil S."/>
            <person name="Macmil S."/>
            <person name="Qi S."/>
            <person name="Matskevitch T."/>
            <person name="Palculict T."/>
            <person name="Mathew T."/>
            <person name="Vee V."/>
            <person name="Velamala V."/>
            <person name="Korchina V."/>
            <person name="Cai W."/>
            <person name="Liu W."/>
            <person name="Dai W."/>
            <person name="Zou X."/>
            <person name="Zhu Y."/>
            <person name="Zhang Y."/>
            <person name="Wu Y.-Q."/>
            <person name="Xin Y."/>
            <person name="Nazarath L."/>
            <person name="Kovar C."/>
            <person name="Han Y."/>
            <person name="Muzny D."/>
            <person name="Gibbs R."/>
        </authorList>
    </citation>
    <scope>NUCLEOTIDE SEQUENCE [LARGE SCALE GENOMIC DNA]</scope>
    <source>
        <strain evidence="13">Jacobina</strain>
    </source>
</reference>
<evidence type="ECO:0000259" key="8">
    <source>
        <dbReference type="Pfam" id="PF00372"/>
    </source>
</evidence>
<evidence type="ECO:0000256" key="6">
    <source>
        <dbReference type="ARBA" id="ARBA00023033"/>
    </source>
</evidence>
<keyword evidence="5" id="KW-0186">Copper</keyword>
<dbReference type="InterPro" id="IPR036697">
    <property type="entry name" value="Hemocyanin_N_sf"/>
</dbReference>
<dbReference type="GO" id="GO:0042438">
    <property type="term" value="P:melanin biosynthetic process"/>
    <property type="evidence" value="ECO:0007669"/>
    <property type="project" value="UniProtKB-KW"/>
</dbReference>
<dbReference type="EMBL" id="GITU01007221">
    <property type="protein sequence ID" value="MBC1175924.1"/>
    <property type="molecule type" value="Transcribed_RNA"/>
</dbReference>
<dbReference type="InterPro" id="IPR005204">
    <property type="entry name" value="Hemocyanin_N"/>
</dbReference>
<dbReference type="Gene3D" id="2.60.40.1520">
    <property type="entry name" value="Hemocyanin, C-terminal domain"/>
    <property type="match status" value="1"/>
</dbReference>
<evidence type="ECO:0000313" key="13">
    <source>
        <dbReference type="Proteomes" id="UP000092461"/>
    </source>
</evidence>
<keyword evidence="3" id="KW-0479">Metal-binding</keyword>
<dbReference type="Pfam" id="PF03723">
    <property type="entry name" value="Hemocyanin_C"/>
    <property type="match status" value="1"/>
</dbReference>
<evidence type="ECO:0000256" key="3">
    <source>
        <dbReference type="ARBA" id="ARBA00022723"/>
    </source>
</evidence>
<evidence type="ECO:0000259" key="10">
    <source>
        <dbReference type="Pfam" id="PF03723"/>
    </source>
</evidence>
<dbReference type="PANTHER" id="PTHR11511:SF4">
    <property type="entry name" value="PHENOLOXIDASE 2-RELATED"/>
    <property type="match status" value="1"/>
</dbReference>
<dbReference type="GO" id="GO:0004503">
    <property type="term" value="F:tyrosinase activity"/>
    <property type="evidence" value="ECO:0007669"/>
    <property type="project" value="UniProtKB-ARBA"/>
</dbReference>
<dbReference type="PRINTS" id="PR00187">
    <property type="entry name" value="HAEMOCYANIN"/>
</dbReference>